<feature type="compositionally biased region" description="Acidic residues" evidence="1">
    <location>
        <begin position="165"/>
        <end position="197"/>
    </location>
</feature>
<proteinExistence type="predicted"/>
<protein>
    <submittedName>
        <fullName evidence="2">Uncharacterized protein</fullName>
    </submittedName>
</protein>
<accession>A0A5E4LQ27</accession>
<feature type="region of interest" description="Disordered" evidence="1">
    <location>
        <begin position="81"/>
        <end position="197"/>
    </location>
</feature>
<gene>
    <name evidence="2" type="ORF">LFW2832_00399</name>
</gene>
<dbReference type="AlphaFoldDB" id="A0A5E4LQ27"/>
<comment type="caution">
    <text evidence="2">The sequence shown here is derived from an EMBL/GenBank/DDBJ whole genome shotgun (WGS) entry which is preliminary data.</text>
</comment>
<feature type="compositionally biased region" description="Acidic residues" evidence="1">
    <location>
        <begin position="110"/>
        <end position="120"/>
    </location>
</feature>
<feature type="compositionally biased region" description="Low complexity" evidence="1">
    <location>
        <begin position="292"/>
        <end position="308"/>
    </location>
</feature>
<dbReference type="EMBL" id="CABMJJ010000007">
    <property type="protein sequence ID" value="VVC03489.1"/>
    <property type="molecule type" value="Genomic_DNA"/>
</dbReference>
<reference evidence="2 3" key="1">
    <citation type="submission" date="2019-08" db="EMBL/GenBank/DDBJ databases">
        <authorList>
            <person name="Vazquez-Campos X."/>
        </authorList>
    </citation>
    <scope>NUCLEOTIDE SEQUENCE [LARGE SCALE GENOMIC DNA]</scope>
    <source>
        <strain evidence="2">LFW-283_2</strain>
    </source>
</reference>
<feature type="compositionally biased region" description="Acidic residues" evidence="1">
    <location>
        <begin position="141"/>
        <end position="150"/>
    </location>
</feature>
<name>A0A5E4LQ27_9ARCH</name>
<sequence>MPDSPDYKIQKIEKGPLQRFKNQNLLIKKFGEVGLQVYKAITGKRTSHELKKDLGIEAALFDQIISFMHDVGMVELEPVKGKKAPVPETKEVEIEEPEEPVTPARKLEDISPEEQLEIEPDIQPLQDEPKPQKKKKPKVEETEEKTEIEGIEVSGPGEEIHPISESEDIPEQPEEKVEESEEIEPEEKPEETNESEEITITAFEETKEPISSEPELSPVEKIISDKYGDIGLRVYALIDGQRTAEEIMRETGLTEPKLVEILDFMDEQGIIKLDYPKGSGPSSSQTKSAFGPGPSTTTQQVSTPQTSQAESGGFRPIFDTNPDEAQAIPSPVEIPIKAPLDIIKSVQGKAKLLLKYGDKGTKISEQLNGKNDVIDLALKLDTPLYEVAEILRFMLENGMLIVKAVSRADVRKKYGDDGYSVYKVYGKEGLMLYELIGKELTIKQMADKITKDKSKIVDMFVFIHRVLGIELPIDKEVLQKQLGT</sequence>
<evidence type="ECO:0000313" key="2">
    <source>
        <dbReference type="EMBL" id="VVC03489.1"/>
    </source>
</evidence>
<organism evidence="2 3">
    <name type="scientific">Candidatus Bilamarchaeum dharawalense</name>
    <dbReference type="NCBI Taxonomy" id="2885759"/>
    <lineage>
        <taxon>Archaea</taxon>
        <taxon>Candidatus Micrarchaeota</taxon>
        <taxon>Candidatus Micrarchaeia</taxon>
        <taxon>Candidatus Anstonellales</taxon>
        <taxon>Candidatus Bilamarchaeaceae</taxon>
        <taxon>Candidatus Bilamarchaeum</taxon>
    </lineage>
</organism>
<evidence type="ECO:0000313" key="3">
    <source>
        <dbReference type="Proteomes" id="UP000789941"/>
    </source>
</evidence>
<dbReference type="Proteomes" id="UP000789941">
    <property type="component" value="Unassembled WGS sequence"/>
</dbReference>
<evidence type="ECO:0000256" key="1">
    <source>
        <dbReference type="SAM" id="MobiDB-lite"/>
    </source>
</evidence>
<feature type="region of interest" description="Disordered" evidence="1">
    <location>
        <begin position="274"/>
        <end position="322"/>
    </location>
</feature>